<reference evidence="4 5" key="1">
    <citation type="submission" date="2015-03" db="EMBL/GenBank/DDBJ databases">
        <title>RNA-seq based gene annotation and comparative genomics of four Zymoseptoria species reveal species-specific pathogenicity related genes and transposable element activity.</title>
        <authorList>
            <person name="Grandaubert J."/>
            <person name="Bhattacharyya A."/>
            <person name="Stukenbrock E.H."/>
        </authorList>
    </citation>
    <scope>NUCLEOTIDE SEQUENCE [LARGE SCALE GENOMIC DNA]</scope>
    <source>
        <strain evidence="4 5">Zb18110</strain>
    </source>
</reference>
<evidence type="ECO:0000313" key="5">
    <source>
        <dbReference type="Proteomes" id="UP000033647"/>
    </source>
</evidence>
<feature type="chain" id="PRO_5002468744" description="Mid2 domain-containing protein" evidence="3">
    <location>
        <begin position="26"/>
        <end position="276"/>
    </location>
</feature>
<evidence type="ECO:0000256" key="1">
    <source>
        <dbReference type="SAM" id="MobiDB-lite"/>
    </source>
</evidence>
<feature type="region of interest" description="Disordered" evidence="1">
    <location>
        <begin position="167"/>
        <end position="189"/>
    </location>
</feature>
<keyword evidence="2" id="KW-1133">Transmembrane helix</keyword>
<evidence type="ECO:0008006" key="6">
    <source>
        <dbReference type="Google" id="ProtNLM"/>
    </source>
</evidence>
<dbReference type="EMBL" id="LAFY01000395">
    <property type="protein sequence ID" value="KJX98585.1"/>
    <property type="molecule type" value="Genomic_DNA"/>
</dbReference>
<sequence>MQIRQRVRSSIVLNHLLLALHLAQSVSSTCYYPDGTIERNHTPCNTSTSISACCRTDSLCINDGLCLDGANAYRGSCTDKSWSSDCPAYCRNEVPQTGVTIVSCDARARTYACNVADLGKRGCESGNTFTLKNDVPTVYLRAEQALGLGYAAGFEIQADTKLRSNVTQDAQISSNGSSPITASQQKSPDDSNRIFTAMQMVGVGVGVGVPLLLALVAALVYISKLRKRHEYAPAATASSGKSEDFFPEPKTAYPGYMQPQLHEMDPDPFPTRRELE</sequence>
<accession>A0A0F4GQW4</accession>
<feature type="transmembrane region" description="Helical" evidence="2">
    <location>
        <begin position="200"/>
        <end position="222"/>
    </location>
</feature>
<dbReference type="AlphaFoldDB" id="A0A0F4GQW4"/>
<keyword evidence="2" id="KW-0812">Transmembrane</keyword>
<evidence type="ECO:0000313" key="4">
    <source>
        <dbReference type="EMBL" id="KJX98585.1"/>
    </source>
</evidence>
<feature type="compositionally biased region" description="Basic and acidic residues" evidence="1">
    <location>
        <begin position="262"/>
        <end position="276"/>
    </location>
</feature>
<gene>
    <name evidence="4" type="ORF">TI39_contig403g00011</name>
</gene>
<dbReference type="Proteomes" id="UP000033647">
    <property type="component" value="Unassembled WGS sequence"/>
</dbReference>
<protein>
    <recommendedName>
        <fullName evidence="6">Mid2 domain-containing protein</fullName>
    </recommendedName>
</protein>
<comment type="caution">
    <text evidence="4">The sequence shown here is derived from an EMBL/GenBank/DDBJ whole genome shotgun (WGS) entry which is preliminary data.</text>
</comment>
<proteinExistence type="predicted"/>
<name>A0A0F4GQW4_9PEZI</name>
<evidence type="ECO:0000256" key="2">
    <source>
        <dbReference type="SAM" id="Phobius"/>
    </source>
</evidence>
<keyword evidence="3" id="KW-0732">Signal</keyword>
<feature type="compositionally biased region" description="Polar residues" evidence="1">
    <location>
        <begin position="167"/>
        <end position="186"/>
    </location>
</feature>
<evidence type="ECO:0000256" key="3">
    <source>
        <dbReference type="SAM" id="SignalP"/>
    </source>
</evidence>
<keyword evidence="5" id="KW-1185">Reference proteome</keyword>
<feature type="signal peptide" evidence="3">
    <location>
        <begin position="1"/>
        <end position="25"/>
    </location>
</feature>
<dbReference type="STRING" id="1047168.A0A0F4GQW4"/>
<keyword evidence="2" id="KW-0472">Membrane</keyword>
<feature type="region of interest" description="Disordered" evidence="1">
    <location>
        <begin position="232"/>
        <end position="276"/>
    </location>
</feature>
<organism evidence="4 5">
    <name type="scientific">Zymoseptoria brevis</name>
    <dbReference type="NCBI Taxonomy" id="1047168"/>
    <lineage>
        <taxon>Eukaryota</taxon>
        <taxon>Fungi</taxon>
        <taxon>Dikarya</taxon>
        <taxon>Ascomycota</taxon>
        <taxon>Pezizomycotina</taxon>
        <taxon>Dothideomycetes</taxon>
        <taxon>Dothideomycetidae</taxon>
        <taxon>Mycosphaerellales</taxon>
        <taxon>Mycosphaerellaceae</taxon>
        <taxon>Zymoseptoria</taxon>
    </lineage>
</organism>
<dbReference type="OrthoDB" id="5215637at2759"/>